<keyword evidence="3" id="KW-1185">Reference proteome</keyword>
<feature type="domain" description="VOC" evidence="1">
    <location>
        <begin position="5"/>
        <end position="126"/>
    </location>
</feature>
<reference evidence="2 3" key="1">
    <citation type="journal article" date="2024" name="Chem. Sci.">
        <title>Discovery of megapolipeptins by genome mining of a Burkholderiales bacteria collection.</title>
        <authorList>
            <person name="Paulo B.S."/>
            <person name="Recchia M.J.J."/>
            <person name="Lee S."/>
            <person name="Fergusson C.H."/>
            <person name="Romanowski S.B."/>
            <person name="Hernandez A."/>
            <person name="Krull N."/>
            <person name="Liu D.Y."/>
            <person name="Cavanagh H."/>
            <person name="Bos A."/>
            <person name="Gray C.A."/>
            <person name="Murphy B.T."/>
            <person name="Linington R.G."/>
            <person name="Eustaquio A.S."/>
        </authorList>
    </citation>
    <scope>NUCLEOTIDE SEQUENCE [LARGE SCALE GENOMIC DNA]</scope>
    <source>
        <strain evidence="2 3">RL17-350-BIC-E</strain>
    </source>
</reference>
<evidence type="ECO:0000313" key="3">
    <source>
        <dbReference type="Proteomes" id="UP001629392"/>
    </source>
</evidence>
<sequence>MEQATLSHVFLFCFDLDNMVRFYTETVGFHLSDRGMARGRDIAFLTLSPDADHHQLAMCGGREGPNTGGPLNHIAFRVNSFAELRRRHALLSATRVAANVETVNHGAWLSVYYRDVDNNRMEFFFDTPWYIRQPMVEPLDLAKDDDEILNETYAKYKDTPGFSLMSDWKAQTKSELAFR</sequence>
<protein>
    <submittedName>
        <fullName evidence="2">VOC family protein</fullName>
    </submittedName>
</protein>
<dbReference type="EMBL" id="JAQQCL010000051">
    <property type="protein sequence ID" value="MFM0721680.1"/>
    <property type="molecule type" value="Genomic_DNA"/>
</dbReference>
<dbReference type="SUPFAM" id="SSF54593">
    <property type="entry name" value="Glyoxalase/Bleomycin resistance protein/Dihydroxybiphenyl dioxygenase"/>
    <property type="match status" value="1"/>
</dbReference>
<dbReference type="CDD" id="cd06587">
    <property type="entry name" value="VOC"/>
    <property type="match status" value="1"/>
</dbReference>
<name>A0ABW9ERC5_9BURK</name>
<gene>
    <name evidence="2" type="ORF">PQQ73_35915</name>
</gene>
<dbReference type="PROSITE" id="PS51819">
    <property type="entry name" value="VOC"/>
    <property type="match status" value="1"/>
</dbReference>
<comment type="caution">
    <text evidence="2">The sequence shown here is derived from an EMBL/GenBank/DDBJ whole genome shotgun (WGS) entry which is preliminary data.</text>
</comment>
<dbReference type="Gene3D" id="3.10.180.10">
    <property type="entry name" value="2,3-Dihydroxybiphenyl 1,2-Dioxygenase, domain 1"/>
    <property type="match status" value="1"/>
</dbReference>
<dbReference type="RefSeq" id="WP_408157801.1">
    <property type="nucleotide sequence ID" value="NZ_JAQQCL010000051.1"/>
</dbReference>
<dbReference type="InterPro" id="IPR029068">
    <property type="entry name" value="Glyas_Bleomycin-R_OHBP_Dase"/>
</dbReference>
<evidence type="ECO:0000313" key="2">
    <source>
        <dbReference type="EMBL" id="MFM0721680.1"/>
    </source>
</evidence>
<proteinExistence type="predicted"/>
<dbReference type="InterPro" id="IPR004360">
    <property type="entry name" value="Glyas_Fos-R_dOase_dom"/>
</dbReference>
<organism evidence="2 3">
    <name type="scientific">Paraburkholderia strydomiana</name>
    <dbReference type="NCBI Taxonomy" id="1245417"/>
    <lineage>
        <taxon>Bacteria</taxon>
        <taxon>Pseudomonadati</taxon>
        <taxon>Pseudomonadota</taxon>
        <taxon>Betaproteobacteria</taxon>
        <taxon>Burkholderiales</taxon>
        <taxon>Burkholderiaceae</taxon>
        <taxon>Paraburkholderia</taxon>
    </lineage>
</organism>
<accession>A0ABW9ERC5</accession>
<dbReference type="Proteomes" id="UP001629392">
    <property type="component" value="Unassembled WGS sequence"/>
</dbReference>
<evidence type="ECO:0000259" key="1">
    <source>
        <dbReference type="PROSITE" id="PS51819"/>
    </source>
</evidence>
<dbReference type="InterPro" id="IPR037523">
    <property type="entry name" value="VOC_core"/>
</dbReference>
<dbReference type="Pfam" id="PF00903">
    <property type="entry name" value="Glyoxalase"/>
    <property type="match status" value="1"/>
</dbReference>